<evidence type="ECO:0000313" key="1">
    <source>
        <dbReference type="EMBL" id="GHA06414.1"/>
    </source>
</evidence>
<evidence type="ECO:0008006" key="3">
    <source>
        <dbReference type="Google" id="ProtNLM"/>
    </source>
</evidence>
<proteinExistence type="predicted"/>
<keyword evidence="2" id="KW-1185">Reference proteome</keyword>
<sequence length="360" mass="40003">MQELQTNKKDFNQCRLCDAPDVDLADGEIKLKVDRFAFTANNITYAVMGEKLKYWDFYQPSGTDASDWGIIPVWGFADVVESKTDKITVGERLFGYFPPAESLTLKPVNVTPGTLIEGGASRAHLPVGYNLYRRVNNEPGYNRSQDDERMLLFVLHLTAFCIHDMLESANWHGAEQVVIISASSKTSSGLAAGLSVDEQAPTVIGLTSGRNLPFVESTGVYDEAYTYDDLTQIDAAKPTVVVDMSANTDVLSRLHTHLGDNMRFCSNVGLTHWEEPQHAAGINQARSQMFFAPGHIQQRIQDWGGEEFERRSTAYVMRTIGMSRKWLSITELDGLAVLAERYPDICAGRIPAEEGLVVQL</sequence>
<dbReference type="InterPro" id="IPR021276">
    <property type="entry name" value="DUF2855"/>
</dbReference>
<reference evidence="1" key="2">
    <citation type="submission" date="2020-09" db="EMBL/GenBank/DDBJ databases">
        <authorList>
            <person name="Sun Q."/>
            <person name="Kim S."/>
        </authorList>
    </citation>
    <scope>NUCLEOTIDE SEQUENCE</scope>
    <source>
        <strain evidence="1">KCTC 12711</strain>
    </source>
</reference>
<dbReference type="EMBL" id="BMXA01000002">
    <property type="protein sequence ID" value="GHA06414.1"/>
    <property type="molecule type" value="Genomic_DNA"/>
</dbReference>
<comment type="caution">
    <text evidence="1">The sequence shown here is derived from an EMBL/GenBank/DDBJ whole genome shotgun (WGS) entry which is preliminary data.</text>
</comment>
<accession>A0A918VLL1</accession>
<dbReference type="AlphaFoldDB" id="A0A918VLL1"/>
<name>A0A918VLL1_9GAMM</name>
<reference evidence="1" key="1">
    <citation type="journal article" date="2014" name="Int. J. Syst. Evol. Microbiol.">
        <title>Complete genome sequence of Corynebacterium casei LMG S-19264T (=DSM 44701T), isolated from a smear-ripened cheese.</title>
        <authorList>
            <consortium name="US DOE Joint Genome Institute (JGI-PGF)"/>
            <person name="Walter F."/>
            <person name="Albersmeier A."/>
            <person name="Kalinowski J."/>
            <person name="Ruckert C."/>
        </authorList>
    </citation>
    <scope>NUCLEOTIDE SEQUENCE</scope>
    <source>
        <strain evidence="1">KCTC 12711</strain>
    </source>
</reference>
<protein>
    <recommendedName>
        <fullName evidence="3">DUF2855 family protein</fullName>
    </recommendedName>
</protein>
<evidence type="ECO:0000313" key="2">
    <source>
        <dbReference type="Proteomes" id="UP000614811"/>
    </source>
</evidence>
<dbReference type="Pfam" id="PF11017">
    <property type="entry name" value="DUF2855"/>
    <property type="match status" value="1"/>
</dbReference>
<organism evidence="1 2">
    <name type="scientific">Arenicella chitinivorans</name>
    <dbReference type="NCBI Taxonomy" id="1329800"/>
    <lineage>
        <taxon>Bacteria</taxon>
        <taxon>Pseudomonadati</taxon>
        <taxon>Pseudomonadota</taxon>
        <taxon>Gammaproteobacteria</taxon>
        <taxon>Arenicellales</taxon>
        <taxon>Arenicellaceae</taxon>
        <taxon>Arenicella</taxon>
    </lineage>
</organism>
<dbReference type="RefSeq" id="WP_189399488.1">
    <property type="nucleotide sequence ID" value="NZ_BMXA01000002.1"/>
</dbReference>
<dbReference type="Proteomes" id="UP000614811">
    <property type="component" value="Unassembled WGS sequence"/>
</dbReference>
<gene>
    <name evidence="1" type="ORF">GCM10008090_15120</name>
</gene>